<keyword evidence="2" id="KW-1133">Transmembrane helix</keyword>
<evidence type="ECO:0000313" key="3">
    <source>
        <dbReference type="EMBL" id="KAJ7675197.1"/>
    </source>
</evidence>
<protein>
    <submittedName>
        <fullName evidence="3">Uncharacterized protein</fullName>
    </submittedName>
</protein>
<feature type="transmembrane region" description="Helical" evidence="2">
    <location>
        <begin position="101"/>
        <end position="129"/>
    </location>
</feature>
<dbReference type="Proteomes" id="UP001221757">
    <property type="component" value="Unassembled WGS sequence"/>
</dbReference>
<feature type="region of interest" description="Disordered" evidence="1">
    <location>
        <begin position="1"/>
        <end position="23"/>
    </location>
</feature>
<accession>A0AAD7D2J9</accession>
<dbReference type="EMBL" id="JARKIE010000151">
    <property type="protein sequence ID" value="KAJ7675197.1"/>
    <property type="molecule type" value="Genomic_DNA"/>
</dbReference>
<feature type="compositionally biased region" description="Low complexity" evidence="1">
    <location>
        <begin position="1"/>
        <end position="13"/>
    </location>
</feature>
<evidence type="ECO:0000256" key="2">
    <source>
        <dbReference type="SAM" id="Phobius"/>
    </source>
</evidence>
<keyword evidence="4" id="KW-1185">Reference proteome</keyword>
<dbReference type="AlphaFoldDB" id="A0AAD7D2J9"/>
<keyword evidence="2" id="KW-0812">Transmembrane</keyword>
<feature type="non-terminal residue" evidence="3">
    <location>
        <position position="385"/>
    </location>
</feature>
<reference evidence="3" key="1">
    <citation type="submission" date="2023-03" db="EMBL/GenBank/DDBJ databases">
        <title>Massive genome expansion in bonnet fungi (Mycena s.s.) driven by repeated elements and novel gene families across ecological guilds.</title>
        <authorList>
            <consortium name="Lawrence Berkeley National Laboratory"/>
            <person name="Harder C.B."/>
            <person name="Miyauchi S."/>
            <person name="Viragh M."/>
            <person name="Kuo A."/>
            <person name="Thoen E."/>
            <person name="Andreopoulos B."/>
            <person name="Lu D."/>
            <person name="Skrede I."/>
            <person name="Drula E."/>
            <person name="Henrissat B."/>
            <person name="Morin E."/>
            <person name="Kohler A."/>
            <person name="Barry K."/>
            <person name="LaButti K."/>
            <person name="Morin E."/>
            <person name="Salamov A."/>
            <person name="Lipzen A."/>
            <person name="Mereny Z."/>
            <person name="Hegedus B."/>
            <person name="Baldrian P."/>
            <person name="Stursova M."/>
            <person name="Weitz H."/>
            <person name="Taylor A."/>
            <person name="Grigoriev I.V."/>
            <person name="Nagy L.G."/>
            <person name="Martin F."/>
            <person name="Kauserud H."/>
        </authorList>
    </citation>
    <scope>NUCLEOTIDE SEQUENCE</scope>
    <source>
        <strain evidence="3">CBHHK067</strain>
    </source>
</reference>
<proteinExistence type="predicted"/>
<keyword evidence="2" id="KW-0472">Membrane</keyword>
<evidence type="ECO:0000256" key="1">
    <source>
        <dbReference type="SAM" id="MobiDB-lite"/>
    </source>
</evidence>
<sequence length="385" mass="41613">MNKNRLNNRLLPPSQYSPGNSMSFVHPPSTQHRLRDYIIGLENAYAVPAKEFMRDSFQEYPLATSVMAIFAVASFTPIVASVALAVFTICAASAICFVTLLGLALCLSVILSSTLVSSVVVTTLAGGLLQLRHREISPADGSPPRHASHIPAKKAFSALFSPLKRGGWKLRALAVLIVWDLVSRIRLPRVVRYHPIVHAIFGRRRHTTLLRRIFSRTFAVRGAGLKLARLPLRLVGWKTILAASLVLFVLSPRLRIAARRASTRIALRVSAATGAGVLELLRSAPMAAVFAQPWKAHTATAISSSRQVAYTALAALVAFLRAQMDQLEDKSVAISPAEQPQPELDATYEMVSSVIPGGVVGSTAVSVSLSGDAAETLRERKVGEM</sequence>
<name>A0AAD7D2J9_MYCRO</name>
<comment type="caution">
    <text evidence="3">The sequence shown here is derived from an EMBL/GenBank/DDBJ whole genome shotgun (WGS) entry which is preliminary data.</text>
</comment>
<gene>
    <name evidence="3" type="ORF">B0H17DRAFT_1081402</name>
</gene>
<feature type="compositionally biased region" description="Polar residues" evidence="1">
    <location>
        <begin position="14"/>
        <end position="23"/>
    </location>
</feature>
<feature type="transmembrane region" description="Helical" evidence="2">
    <location>
        <begin position="62"/>
        <end position="95"/>
    </location>
</feature>
<evidence type="ECO:0000313" key="4">
    <source>
        <dbReference type="Proteomes" id="UP001221757"/>
    </source>
</evidence>
<organism evidence="3 4">
    <name type="scientific">Mycena rosella</name>
    <name type="common">Pink bonnet</name>
    <name type="synonym">Agaricus rosellus</name>
    <dbReference type="NCBI Taxonomy" id="1033263"/>
    <lineage>
        <taxon>Eukaryota</taxon>
        <taxon>Fungi</taxon>
        <taxon>Dikarya</taxon>
        <taxon>Basidiomycota</taxon>
        <taxon>Agaricomycotina</taxon>
        <taxon>Agaricomycetes</taxon>
        <taxon>Agaricomycetidae</taxon>
        <taxon>Agaricales</taxon>
        <taxon>Marasmiineae</taxon>
        <taxon>Mycenaceae</taxon>
        <taxon>Mycena</taxon>
    </lineage>
</organism>